<feature type="domain" description="D-isomer specific 2-hydroxyacid dehydrogenase catalytic" evidence="5">
    <location>
        <begin position="5"/>
        <end position="319"/>
    </location>
</feature>
<dbReference type="PROSITE" id="PS00671">
    <property type="entry name" value="D_2_HYDROXYACID_DH_3"/>
    <property type="match status" value="1"/>
</dbReference>
<dbReference type="GO" id="GO:0016618">
    <property type="term" value="F:hydroxypyruvate reductase [NAD(P)H] activity"/>
    <property type="evidence" value="ECO:0007669"/>
    <property type="project" value="TreeGrafter"/>
</dbReference>
<dbReference type="PANTHER" id="PTHR10996">
    <property type="entry name" value="2-HYDROXYACID DEHYDROGENASE-RELATED"/>
    <property type="match status" value="1"/>
</dbReference>
<dbReference type="OrthoDB" id="9805416at2"/>
<accession>A0A1C7AF86</accession>
<dbReference type="InterPro" id="IPR006140">
    <property type="entry name" value="D-isomer_DH_NAD-bd"/>
</dbReference>
<dbReference type="SUPFAM" id="SSF52283">
    <property type="entry name" value="Formate/glycerate dehydrogenase catalytic domain-like"/>
    <property type="match status" value="1"/>
</dbReference>
<proteinExistence type="inferred from homology"/>
<dbReference type="CDD" id="cd05301">
    <property type="entry name" value="GDH"/>
    <property type="match status" value="1"/>
</dbReference>
<dbReference type="PROSITE" id="PS00065">
    <property type="entry name" value="D_2_HYDROXYACID_DH_1"/>
    <property type="match status" value="1"/>
</dbReference>
<evidence type="ECO:0000259" key="6">
    <source>
        <dbReference type="Pfam" id="PF02826"/>
    </source>
</evidence>
<dbReference type="SUPFAM" id="SSF51735">
    <property type="entry name" value="NAD(P)-binding Rossmann-fold domains"/>
    <property type="match status" value="1"/>
</dbReference>
<evidence type="ECO:0000256" key="4">
    <source>
        <dbReference type="RuleBase" id="RU003719"/>
    </source>
</evidence>
<evidence type="ECO:0000256" key="2">
    <source>
        <dbReference type="ARBA" id="ARBA00023002"/>
    </source>
</evidence>
<evidence type="ECO:0000313" key="8">
    <source>
        <dbReference type="Proteomes" id="UP000218899"/>
    </source>
</evidence>
<evidence type="ECO:0000313" key="7">
    <source>
        <dbReference type="EMBL" id="BAU49928.1"/>
    </source>
</evidence>
<protein>
    <submittedName>
        <fullName evidence="7">2-hydroxyacid dehydrogenase</fullName>
    </submittedName>
</protein>
<dbReference type="Pfam" id="PF00389">
    <property type="entry name" value="2-Hacid_dh"/>
    <property type="match status" value="1"/>
</dbReference>
<dbReference type="PANTHER" id="PTHR10996:SF283">
    <property type="entry name" value="GLYOXYLATE_HYDROXYPYRUVATE REDUCTASE B"/>
    <property type="match status" value="1"/>
</dbReference>
<dbReference type="InterPro" id="IPR036291">
    <property type="entry name" value="NAD(P)-bd_dom_sf"/>
</dbReference>
<dbReference type="InterPro" id="IPR029752">
    <property type="entry name" value="D-isomer_DH_CS1"/>
</dbReference>
<dbReference type="Pfam" id="PF02826">
    <property type="entry name" value="2-Hacid_dh_C"/>
    <property type="match status" value="1"/>
</dbReference>
<evidence type="ECO:0000259" key="5">
    <source>
        <dbReference type="Pfam" id="PF00389"/>
    </source>
</evidence>
<dbReference type="InterPro" id="IPR029753">
    <property type="entry name" value="D-isomer_DH_CS"/>
</dbReference>
<keyword evidence="2 4" id="KW-0560">Oxidoreductase</keyword>
<keyword evidence="3" id="KW-0520">NAD</keyword>
<dbReference type="GO" id="GO:0030267">
    <property type="term" value="F:glyoxylate reductase (NADPH) activity"/>
    <property type="evidence" value="ECO:0007669"/>
    <property type="project" value="TreeGrafter"/>
</dbReference>
<dbReference type="EMBL" id="AP014936">
    <property type="protein sequence ID" value="BAU49928.1"/>
    <property type="molecule type" value="Genomic_DNA"/>
</dbReference>
<organism evidence="7 8">
    <name type="scientific">Sulfurifustis variabilis</name>
    <dbReference type="NCBI Taxonomy" id="1675686"/>
    <lineage>
        <taxon>Bacteria</taxon>
        <taxon>Pseudomonadati</taxon>
        <taxon>Pseudomonadota</taxon>
        <taxon>Gammaproteobacteria</taxon>
        <taxon>Acidiferrobacterales</taxon>
        <taxon>Acidiferrobacteraceae</taxon>
        <taxon>Sulfurifustis</taxon>
    </lineage>
</organism>
<keyword evidence="8" id="KW-1185">Reference proteome</keyword>
<evidence type="ECO:0000256" key="1">
    <source>
        <dbReference type="ARBA" id="ARBA00005854"/>
    </source>
</evidence>
<dbReference type="InterPro" id="IPR050223">
    <property type="entry name" value="D-isomer_2-hydroxyacid_DH"/>
</dbReference>
<feature type="domain" description="D-isomer specific 2-hydroxyacid dehydrogenase NAD-binding" evidence="6">
    <location>
        <begin position="110"/>
        <end position="287"/>
    </location>
</feature>
<dbReference type="AlphaFoldDB" id="A0A1C7AF86"/>
<dbReference type="GO" id="GO:0051287">
    <property type="term" value="F:NAD binding"/>
    <property type="evidence" value="ECO:0007669"/>
    <property type="project" value="InterPro"/>
</dbReference>
<reference evidence="7 8" key="1">
    <citation type="submission" date="2015-08" db="EMBL/GenBank/DDBJ databases">
        <title>Complete genome sequence of Sulfurifustis variabilis.</title>
        <authorList>
            <person name="Miura A."/>
            <person name="Kojima H."/>
            <person name="Fukui M."/>
        </authorList>
    </citation>
    <scope>NUCLEOTIDE SEQUENCE [LARGE SCALE GENOMIC DNA]</scope>
    <source>
        <strain evidence="8">skN76</strain>
    </source>
</reference>
<comment type="similarity">
    <text evidence="1 4">Belongs to the D-isomer specific 2-hydroxyacid dehydrogenase family.</text>
</comment>
<dbReference type="KEGG" id="sva:SVA_3386"/>
<dbReference type="GO" id="GO:0005829">
    <property type="term" value="C:cytosol"/>
    <property type="evidence" value="ECO:0007669"/>
    <property type="project" value="TreeGrafter"/>
</dbReference>
<dbReference type="InterPro" id="IPR006139">
    <property type="entry name" value="D-isomer_2_OHA_DH_cat_dom"/>
</dbReference>
<gene>
    <name evidence="7" type="ORF">SVA_3386</name>
</gene>
<name>A0A1C7AF86_9GAMM</name>
<evidence type="ECO:0000256" key="3">
    <source>
        <dbReference type="ARBA" id="ARBA00023027"/>
    </source>
</evidence>
<dbReference type="RefSeq" id="WP_096462276.1">
    <property type="nucleotide sequence ID" value="NZ_AP014936.1"/>
</dbReference>
<sequence length="331" mass="35445">MKPKVLVTREVFDEALEILGRHFEVTANQSDRPFPPDELARQLADKAGALTTLTDRIDATLLERCSRLKAVCNIAVGFNNIDLAACSALGVMATNTPGVLDDSTADFTWALILAAARRVTEAEAALRAGEWKGWKLKQFLGQDVHHATLGIVGMGRIGQAVARRARGFDMKVVYHNTRRLDAGIEQACGAAYAGLDELLERADIVTLHVPYSPTTHHLIGAKQLARMKPTALLVNAARGGVVDDGALLAALREGRLAGAGLDVFENEPALDPGFLALKNVVLTPHIASSTEATRRKMALMAAENLIAALTAQRPPNLLNPDALATASKRSL</sequence>
<dbReference type="Gene3D" id="3.40.50.720">
    <property type="entry name" value="NAD(P)-binding Rossmann-like Domain"/>
    <property type="match status" value="2"/>
</dbReference>
<dbReference type="Proteomes" id="UP000218899">
    <property type="component" value="Chromosome"/>
</dbReference>
<dbReference type="FunFam" id="3.40.50.720:FF:000203">
    <property type="entry name" value="D-3-phosphoglycerate dehydrogenase (SerA)"/>
    <property type="match status" value="1"/>
</dbReference>
<dbReference type="PROSITE" id="PS00670">
    <property type="entry name" value="D_2_HYDROXYACID_DH_2"/>
    <property type="match status" value="1"/>
</dbReference>